<feature type="signal peptide" evidence="3">
    <location>
        <begin position="1"/>
        <end position="16"/>
    </location>
</feature>
<comment type="caution">
    <text evidence="4">The sequence shown here is derived from an EMBL/GenBank/DDBJ whole genome shotgun (WGS) entry which is preliminary data.</text>
</comment>
<dbReference type="GO" id="GO:0022857">
    <property type="term" value="F:transmembrane transporter activity"/>
    <property type="evidence" value="ECO:0007669"/>
    <property type="project" value="InterPro"/>
</dbReference>
<feature type="transmembrane region" description="Helical" evidence="2">
    <location>
        <begin position="523"/>
        <end position="545"/>
    </location>
</feature>
<feature type="chain" id="PRO_5041369558" description="Major facilitator superfamily (MFS) profile domain-containing protein" evidence="3">
    <location>
        <begin position="17"/>
        <end position="595"/>
    </location>
</feature>
<evidence type="ECO:0000256" key="3">
    <source>
        <dbReference type="SAM" id="SignalP"/>
    </source>
</evidence>
<evidence type="ECO:0008006" key="6">
    <source>
        <dbReference type="Google" id="ProtNLM"/>
    </source>
</evidence>
<keyword evidence="2" id="KW-0812">Transmembrane</keyword>
<keyword evidence="2" id="KW-0472">Membrane</keyword>
<feature type="transmembrane region" description="Helical" evidence="2">
    <location>
        <begin position="478"/>
        <end position="503"/>
    </location>
</feature>
<keyword evidence="3" id="KW-0732">Signal</keyword>
<proteinExistence type="predicted"/>
<evidence type="ECO:0000313" key="5">
    <source>
        <dbReference type="Proteomes" id="UP001178507"/>
    </source>
</evidence>
<keyword evidence="2" id="KW-1133">Transmembrane helix</keyword>
<feature type="transmembrane region" description="Helical" evidence="2">
    <location>
        <begin position="260"/>
        <end position="280"/>
    </location>
</feature>
<feature type="transmembrane region" description="Helical" evidence="2">
    <location>
        <begin position="292"/>
        <end position="312"/>
    </location>
</feature>
<feature type="transmembrane region" description="Helical" evidence="2">
    <location>
        <begin position="415"/>
        <end position="431"/>
    </location>
</feature>
<feature type="compositionally biased region" description="Basic and acidic residues" evidence="1">
    <location>
        <begin position="575"/>
        <end position="588"/>
    </location>
</feature>
<keyword evidence="5" id="KW-1185">Reference proteome</keyword>
<evidence type="ECO:0000256" key="1">
    <source>
        <dbReference type="SAM" id="MobiDB-lite"/>
    </source>
</evidence>
<feature type="region of interest" description="Disordered" evidence="1">
    <location>
        <begin position="556"/>
        <end position="595"/>
    </location>
</feature>
<evidence type="ECO:0000313" key="4">
    <source>
        <dbReference type="EMBL" id="CAJ1394219.1"/>
    </source>
</evidence>
<name>A0AA36N6F1_9DINO</name>
<dbReference type="PANTHER" id="PTHR23528:SF1">
    <property type="entry name" value="MAJOR FACILITATOR SUPERFAMILY (MFS) PROFILE DOMAIN-CONTAINING PROTEIN"/>
    <property type="match status" value="1"/>
</dbReference>
<dbReference type="AlphaFoldDB" id="A0AA36N6F1"/>
<feature type="transmembrane region" description="Helical" evidence="2">
    <location>
        <begin position="200"/>
        <end position="219"/>
    </location>
</feature>
<dbReference type="EMBL" id="CAUJNA010002780">
    <property type="protein sequence ID" value="CAJ1394219.1"/>
    <property type="molecule type" value="Genomic_DNA"/>
</dbReference>
<feature type="transmembrane region" description="Helical" evidence="2">
    <location>
        <begin position="84"/>
        <end position="104"/>
    </location>
</feature>
<dbReference type="PANTHER" id="PTHR23528">
    <property type="match status" value="1"/>
</dbReference>
<dbReference type="Pfam" id="PF07690">
    <property type="entry name" value="MFS_1"/>
    <property type="match status" value="1"/>
</dbReference>
<feature type="transmembrane region" description="Helical" evidence="2">
    <location>
        <begin position="125"/>
        <end position="150"/>
    </location>
</feature>
<dbReference type="Proteomes" id="UP001178507">
    <property type="component" value="Unassembled WGS sequence"/>
</dbReference>
<evidence type="ECO:0000256" key="2">
    <source>
        <dbReference type="SAM" id="Phobius"/>
    </source>
</evidence>
<feature type="transmembrane region" description="Helical" evidence="2">
    <location>
        <begin position="443"/>
        <end position="466"/>
    </location>
</feature>
<protein>
    <recommendedName>
        <fullName evidence="6">Major facilitator superfamily (MFS) profile domain-containing protein</fullName>
    </recommendedName>
</protein>
<gene>
    <name evidence="4" type="ORF">EVOR1521_LOCUS18931</name>
</gene>
<dbReference type="Gene3D" id="1.20.1250.20">
    <property type="entry name" value="MFS general substrate transporter like domains"/>
    <property type="match status" value="1"/>
</dbReference>
<dbReference type="InterPro" id="IPR036259">
    <property type="entry name" value="MFS_trans_sf"/>
</dbReference>
<sequence>MLEHVVLVAILNAALSHTLESHVTEAEVRRQPLMRRHSAIISPAGVISPEVEFPQTWPSPVASTGSALEQARQPLAKGPAMPSLWLGLGLSSVGVLATLSLLRVRRVDIASEESLPPRPGSVSSSLQMLGITSLNVAYGAMISTMAIFVLPKEAEHFFPRQSSLGLGLLELLGAFSLLCGPVAGQMSDRQKHPLGRRRPMVLVASQLAVASTIGCWLASLYGYPVAFSVCLLVQQIAWNCAHAAHNALLSDIIHPTCTGLASSLQTISLLVGGMVGMLAFQGLTQQGLHHSYVYGVQAALTYLFLPLVHLTAREASSQAMLLPSDPVSMSTVFRMGEDKSPDFVLVMWERGVYYVASGAKSFLLFFARDTLNVTSVADQALLLAQASVAMVGTAALGGLLSSVLFTRTSIQPQKVACAGSVILAVACQFWVCPYFEAKSKAALLGFFTVYGFGKGCYMSADLALAIDTMPDPDEASRYLGLWGVSAFLGAGLGGFAMSLMLEVFGKMLPESYGTKVKNGTYCIQGYVTLLLACTGCHLYVAHLCLRIRTRRQYEQQNRSASERKTNAFLVSTPPNDKERWSEDSKPEDTSNAVDG</sequence>
<feature type="transmembrane region" description="Helical" evidence="2">
    <location>
        <begin position="162"/>
        <end position="179"/>
    </location>
</feature>
<feature type="transmembrane region" description="Helical" evidence="2">
    <location>
        <begin position="380"/>
        <end position="403"/>
    </location>
</feature>
<reference evidence="4" key="1">
    <citation type="submission" date="2023-08" db="EMBL/GenBank/DDBJ databases">
        <authorList>
            <person name="Chen Y."/>
            <person name="Shah S."/>
            <person name="Dougan E. K."/>
            <person name="Thang M."/>
            <person name="Chan C."/>
        </authorList>
    </citation>
    <scope>NUCLEOTIDE SEQUENCE</scope>
</reference>
<dbReference type="SUPFAM" id="SSF103473">
    <property type="entry name" value="MFS general substrate transporter"/>
    <property type="match status" value="1"/>
</dbReference>
<dbReference type="InterPro" id="IPR011701">
    <property type="entry name" value="MFS"/>
</dbReference>
<accession>A0AA36N6F1</accession>
<organism evidence="4 5">
    <name type="scientific">Effrenium voratum</name>
    <dbReference type="NCBI Taxonomy" id="2562239"/>
    <lineage>
        <taxon>Eukaryota</taxon>
        <taxon>Sar</taxon>
        <taxon>Alveolata</taxon>
        <taxon>Dinophyceae</taxon>
        <taxon>Suessiales</taxon>
        <taxon>Symbiodiniaceae</taxon>
        <taxon>Effrenium</taxon>
    </lineage>
</organism>